<dbReference type="AlphaFoldDB" id="A0A9W4UJN2"/>
<accession>A0A9W4UJN2</accession>
<evidence type="ECO:0000313" key="2">
    <source>
        <dbReference type="EMBL" id="CAI6337411.1"/>
    </source>
</evidence>
<evidence type="ECO:0008006" key="4">
    <source>
        <dbReference type="Google" id="ProtNLM"/>
    </source>
</evidence>
<evidence type="ECO:0000256" key="1">
    <source>
        <dbReference type="SAM" id="SignalP"/>
    </source>
</evidence>
<dbReference type="PANTHER" id="PTHR38123">
    <property type="entry name" value="CELL WALL SERINE-THREONINE-RICH GALACTOMANNOPROTEIN MP1 (AFU_ORTHOLOGUE AFUA_4G03240)"/>
    <property type="match status" value="1"/>
</dbReference>
<comment type="caution">
    <text evidence="2">The sequence shown here is derived from an EMBL/GenBank/DDBJ whole genome shotgun (WGS) entry which is preliminary data.</text>
</comment>
<evidence type="ECO:0000313" key="3">
    <source>
        <dbReference type="Proteomes" id="UP001152607"/>
    </source>
</evidence>
<name>A0A9W4UJN2_9PLEO</name>
<keyword evidence="3" id="KW-1185">Reference proteome</keyword>
<dbReference type="OrthoDB" id="2422134at2759"/>
<organism evidence="2 3">
    <name type="scientific">Periconia digitata</name>
    <dbReference type="NCBI Taxonomy" id="1303443"/>
    <lineage>
        <taxon>Eukaryota</taxon>
        <taxon>Fungi</taxon>
        <taxon>Dikarya</taxon>
        <taxon>Ascomycota</taxon>
        <taxon>Pezizomycotina</taxon>
        <taxon>Dothideomycetes</taxon>
        <taxon>Pleosporomycetidae</taxon>
        <taxon>Pleosporales</taxon>
        <taxon>Massarineae</taxon>
        <taxon>Periconiaceae</taxon>
        <taxon>Periconia</taxon>
    </lineage>
</organism>
<dbReference type="PANTHER" id="PTHR38123:SF1">
    <property type="entry name" value="HYDROPHOBIC SURFACE BINDING PROTEIN"/>
    <property type="match status" value="1"/>
</dbReference>
<dbReference type="InterPro" id="IPR021054">
    <property type="entry name" value="Cell_wall_mannoprotein_1"/>
</dbReference>
<feature type="signal peptide" evidence="1">
    <location>
        <begin position="1"/>
        <end position="18"/>
    </location>
</feature>
<keyword evidence="1" id="KW-0732">Signal</keyword>
<feature type="chain" id="PRO_5040770666" description="Antigenic cell wall galactomannoprotein" evidence="1">
    <location>
        <begin position="19"/>
        <end position="190"/>
    </location>
</feature>
<dbReference type="EMBL" id="CAOQHR010000007">
    <property type="protein sequence ID" value="CAI6337411.1"/>
    <property type="molecule type" value="Genomic_DNA"/>
</dbReference>
<gene>
    <name evidence="2" type="ORF">PDIGIT_LOCUS10523</name>
</gene>
<sequence>MLLLPLLTTLPFLSLSSALPTSSLSSPILPRAASLGAEVRSQIDVLNASVIELTAAVNAYDGSLLGVIPQSLAVISATAKVDGTTVKTAWLTQLSGNFTVDESQSVVTTLATLITPIRGSLEALGGKYDVFKKTLQVPVVLLSLKTLKKHTADLVEALGEKVTPDWAAILAFGAPLLDASFDEAIAIYSA</sequence>
<dbReference type="Proteomes" id="UP001152607">
    <property type="component" value="Unassembled WGS sequence"/>
</dbReference>
<reference evidence="2" key="1">
    <citation type="submission" date="2023-01" db="EMBL/GenBank/DDBJ databases">
        <authorList>
            <person name="Van Ghelder C."/>
            <person name="Rancurel C."/>
        </authorList>
    </citation>
    <scope>NUCLEOTIDE SEQUENCE</scope>
    <source>
        <strain evidence="2">CNCM I-4278</strain>
    </source>
</reference>
<protein>
    <recommendedName>
        <fullName evidence="4">Antigenic cell wall galactomannoprotein</fullName>
    </recommendedName>
</protein>
<dbReference type="GO" id="GO:0005576">
    <property type="term" value="C:extracellular region"/>
    <property type="evidence" value="ECO:0007669"/>
    <property type="project" value="TreeGrafter"/>
</dbReference>
<dbReference type="Pfam" id="PF12296">
    <property type="entry name" value="HsbA"/>
    <property type="match status" value="1"/>
</dbReference>
<proteinExistence type="predicted"/>
<dbReference type="Gene3D" id="1.20.1280.140">
    <property type="match status" value="1"/>
</dbReference>